<dbReference type="Proteomes" id="UP000178517">
    <property type="component" value="Unassembled WGS sequence"/>
</dbReference>
<evidence type="ECO:0000313" key="8">
    <source>
        <dbReference type="Proteomes" id="UP000178517"/>
    </source>
</evidence>
<dbReference type="GO" id="GO:0003735">
    <property type="term" value="F:structural constituent of ribosome"/>
    <property type="evidence" value="ECO:0007669"/>
    <property type="project" value="InterPro"/>
</dbReference>
<evidence type="ECO:0000259" key="6">
    <source>
        <dbReference type="SMART" id="SM00739"/>
    </source>
</evidence>
<evidence type="ECO:0000256" key="3">
    <source>
        <dbReference type="ARBA" id="ARBA00023274"/>
    </source>
</evidence>
<proteinExistence type="inferred from homology"/>
<feature type="domain" description="KOW" evidence="6">
    <location>
        <begin position="2"/>
        <end position="29"/>
    </location>
</feature>
<dbReference type="Pfam" id="PF00467">
    <property type="entry name" value="KOW"/>
    <property type="match status" value="1"/>
</dbReference>
<comment type="function">
    <text evidence="5">One of two assembly initiator proteins, it binds directly to the 5'-end of the 23S rRNA, where it nucleates assembly of the 50S subunit.</text>
</comment>
<dbReference type="GO" id="GO:1990904">
    <property type="term" value="C:ribonucleoprotein complex"/>
    <property type="evidence" value="ECO:0007669"/>
    <property type="project" value="UniProtKB-KW"/>
</dbReference>
<dbReference type="InterPro" id="IPR008991">
    <property type="entry name" value="Translation_prot_SH3-like_sf"/>
</dbReference>
<evidence type="ECO:0000256" key="4">
    <source>
        <dbReference type="ARBA" id="ARBA00035206"/>
    </source>
</evidence>
<evidence type="ECO:0000256" key="1">
    <source>
        <dbReference type="ARBA" id="ARBA00010618"/>
    </source>
</evidence>
<keyword evidence="3 5" id="KW-0687">Ribonucleoprotein</keyword>
<dbReference type="GO" id="GO:0005840">
    <property type="term" value="C:ribosome"/>
    <property type="evidence" value="ECO:0007669"/>
    <property type="project" value="UniProtKB-KW"/>
</dbReference>
<comment type="caution">
    <text evidence="7">The sequence shown here is derived from an EMBL/GenBank/DDBJ whole genome shotgun (WGS) entry which is preliminary data.</text>
</comment>
<dbReference type="GO" id="GO:0019843">
    <property type="term" value="F:rRNA binding"/>
    <property type="evidence" value="ECO:0007669"/>
    <property type="project" value="UniProtKB-UniRule"/>
</dbReference>
<comment type="similarity">
    <text evidence="1 5">Belongs to the universal ribosomal protein uL24 family.</text>
</comment>
<dbReference type="InterPro" id="IPR041988">
    <property type="entry name" value="Ribosomal_uL24_KOW"/>
</dbReference>
<accession>A0A1G1ZLH0</accession>
<keyword evidence="5" id="KW-0694">RNA-binding</keyword>
<gene>
    <name evidence="5" type="primary">rplX</name>
    <name evidence="7" type="ORF">A3A04_02640</name>
</gene>
<dbReference type="EMBL" id="MHJI01000020">
    <property type="protein sequence ID" value="OGY65289.1"/>
    <property type="molecule type" value="Genomic_DNA"/>
</dbReference>
<evidence type="ECO:0000313" key="7">
    <source>
        <dbReference type="EMBL" id="OGY65289.1"/>
    </source>
</evidence>
<dbReference type="AlphaFoldDB" id="A0A1G1ZLH0"/>
<reference evidence="7 8" key="1">
    <citation type="journal article" date="2016" name="Nat. Commun.">
        <title>Thousands of microbial genomes shed light on interconnected biogeochemical processes in an aquifer system.</title>
        <authorList>
            <person name="Anantharaman K."/>
            <person name="Brown C.T."/>
            <person name="Hug L.A."/>
            <person name="Sharon I."/>
            <person name="Castelle C.J."/>
            <person name="Probst A.J."/>
            <person name="Thomas B.C."/>
            <person name="Singh A."/>
            <person name="Wilkins M.J."/>
            <person name="Karaoz U."/>
            <person name="Brodie E.L."/>
            <person name="Williams K.H."/>
            <person name="Hubbard S.S."/>
            <person name="Banfield J.F."/>
        </authorList>
    </citation>
    <scope>NUCLEOTIDE SEQUENCE [LARGE SCALE GENOMIC DNA]</scope>
</reference>
<comment type="function">
    <text evidence="5">One of the proteins that surrounds the polypeptide exit tunnel on the outside of the subunit.</text>
</comment>
<dbReference type="SUPFAM" id="SSF50104">
    <property type="entry name" value="Translation proteins SH3-like domain"/>
    <property type="match status" value="1"/>
</dbReference>
<organism evidence="7 8">
    <name type="scientific">Candidatus Harrisonbacteria bacterium RIFCSPLOWO2_01_FULL_40_28</name>
    <dbReference type="NCBI Taxonomy" id="1798406"/>
    <lineage>
        <taxon>Bacteria</taxon>
        <taxon>Candidatus Harrisoniibacteriota</taxon>
    </lineage>
</organism>
<dbReference type="Gene3D" id="2.30.30.30">
    <property type="match status" value="1"/>
</dbReference>
<dbReference type="InterPro" id="IPR057264">
    <property type="entry name" value="Ribosomal_uL24_C"/>
</dbReference>
<keyword evidence="2 5" id="KW-0689">Ribosomal protein</keyword>
<dbReference type="SMART" id="SM00739">
    <property type="entry name" value="KOW"/>
    <property type="match status" value="1"/>
</dbReference>
<dbReference type="Pfam" id="PF17136">
    <property type="entry name" value="ribosomal_L24"/>
    <property type="match status" value="1"/>
</dbReference>
<dbReference type="PANTHER" id="PTHR12903">
    <property type="entry name" value="MITOCHONDRIAL RIBOSOMAL PROTEIN L24"/>
    <property type="match status" value="1"/>
</dbReference>
<dbReference type="HAMAP" id="MF_01326_B">
    <property type="entry name" value="Ribosomal_uL24_B"/>
    <property type="match status" value="1"/>
</dbReference>
<evidence type="ECO:0000256" key="5">
    <source>
        <dbReference type="HAMAP-Rule" id="MF_01326"/>
    </source>
</evidence>
<dbReference type="InterPro" id="IPR014722">
    <property type="entry name" value="Rib_uL2_dom2"/>
</dbReference>
<dbReference type="GO" id="GO:0006412">
    <property type="term" value="P:translation"/>
    <property type="evidence" value="ECO:0007669"/>
    <property type="project" value="UniProtKB-UniRule"/>
</dbReference>
<protein>
    <recommendedName>
        <fullName evidence="4 5">Large ribosomal subunit protein uL24</fullName>
    </recommendedName>
</protein>
<comment type="subunit">
    <text evidence="5">Part of the 50S ribosomal subunit.</text>
</comment>
<keyword evidence="5" id="KW-0699">rRNA-binding</keyword>
<dbReference type="STRING" id="1798406.A3A04_02640"/>
<dbReference type="InterPro" id="IPR005824">
    <property type="entry name" value="KOW"/>
</dbReference>
<dbReference type="InterPro" id="IPR003256">
    <property type="entry name" value="Ribosomal_uL24"/>
</dbReference>
<dbReference type="CDD" id="cd06089">
    <property type="entry name" value="KOW_RPL26"/>
    <property type="match status" value="1"/>
</dbReference>
<evidence type="ECO:0000256" key="2">
    <source>
        <dbReference type="ARBA" id="ARBA00022980"/>
    </source>
</evidence>
<dbReference type="NCBIfam" id="TIGR01079">
    <property type="entry name" value="rplX_bact"/>
    <property type="match status" value="1"/>
</dbReference>
<name>A0A1G1ZLH0_9BACT</name>
<sequence>MRIKKNDTIQIMSGKDQGKSGKVLKVFPDQGRVLVDGLNMVKKHVRPRKQGQKGEVISIPRPLNVSNVLLMCSSCGRGVRIGVREESGTKIRFCRKCQKTL</sequence>